<gene>
    <name evidence="3" type="ORF">PPENT_87.1.T0040323</name>
</gene>
<evidence type="ECO:0000256" key="2">
    <source>
        <dbReference type="SAM" id="Phobius"/>
    </source>
</evidence>
<dbReference type="Proteomes" id="UP000689195">
    <property type="component" value="Unassembled WGS sequence"/>
</dbReference>
<dbReference type="OrthoDB" id="309089at2759"/>
<dbReference type="AlphaFoldDB" id="A0A8S1S2K1"/>
<organism evidence="3 4">
    <name type="scientific">Paramecium pentaurelia</name>
    <dbReference type="NCBI Taxonomy" id="43138"/>
    <lineage>
        <taxon>Eukaryota</taxon>
        <taxon>Sar</taxon>
        <taxon>Alveolata</taxon>
        <taxon>Ciliophora</taxon>
        <taxon>Intramacronucleata</taxon>
        <taxon>Oligohymenophorea</taxon>
        <taxon>Peniculida</taxon>
        <taxon>Parameciidae</taxon>
        <taxon>Paramecium</taxon>
    </lineage>
</organism>
<proteinExistence type="predicted"/>
<feature type="transmembrane region" description="Helical" evidence="2">
    <location>
        <begin position="473"/>
        <end position="497"/>
    </location>
</feature>
<feature type="region of interest" description="Disordered" evidence="1">
    <location>
        <begin position="578"/>
        <end position="598"/>
    </location>
</feature>
<accession>A0A8S1S2K1</accession>
<dbReference type="EMBL" id="CAJJDO010000004">
    <property type="protein sequence ID" value="CAD8135631.1"/>
    <property type="molecule type" value="Genomic_DNA"/>
</dbReference>
<evidence type="ECO:0000313" key="3">
    <source>
        <dbReference type="EMBL" id="CAD8135631.1"/>
    </source>
</evidence>
<name>A0A8S1S2K1_9CILI</name>
<feature type="transmembrane region" description="Helical" evidence="2">
    <location>
        <begin position="379"/>
        <end position="398"/>
    </location>
</feature>
<keyword evidence="4" id="KW-1185">Reference proteome</keyword>
<evidence type="ECO:0000313" key="4">
    <source>
        <dbReference type="Proteomes" id="UP000689195"/>
    </source>
</evidence>
<evidence type="ECO:0008006" key="5">
    <source>
        <dbReference type="Google" id="ProtNLM"/>
    </source>
</evidence>
<feature type="transmembrane region" description="Helical" evidence="2">
    <location>
        <begin position="48"/>
        <end position="68"/>
    </location>
</feature>
<keyword evidence="2" id="KW-0812">Transmembrane</keyword>
<keyword evidence="2" id="KW-1133">Transmembrane helix</keyword>
<feature type="transmembrane region" description="Helical" evidence="2">
    <location>
        <begin position="419"/>
        <end position="442"/>
    </location>
</feature>
<reference evidence="3" key="1">
    <citation type="submission" date="2021-01" db="EMBL/GenBank/DDBJ databases">
        <authorList>
            <consortium name="Genoscope - CEA"/>
            <person name="William W."/>
        </authorList>
    </citation>
    <scope>NUCLEOTIDE SEQUENCE</scope>
</reference>
<protein>
    <recommendedName>
        <fullName evidence="5">Transmembrane protein</fullName>
    </recommendedName>
</protein>
<evidence type="ECO:0000256" key="1">
    <source>
        <dbReference type="SAM" id="MobiDB-lite"/>
    </source>
</evidence>
<comment type="caution">
    <text evidence="3">The sequence shown here is derived from an EMBL/GenBank/DDBJ whole genome shotgun (WGS) entry which is preliminary data.</text>
</comment>
<keyword evidence="2" id="KW-0472">Membrane</keyword>
<sequence length="598" mass="69395">MEILCCLCECFFGDDDKRGIVGIICCCVCCYQGYKENISGNRKRTYRYFNAVLLLILSIVAVILTSIIQSKASLSNQQITKILENWQLGVLIDIKILDSCPSNYELLTFYQIPGTQDGCICLGDREIDTYDCSDWQLLKGCYNQEAKSPIEFFNWVQPSNDSFKSVQICAMRSQINFYDLLQNKITTEEDCKANGYKVCQTQSSENFQCVLQEEPCPIRDIIITQYQLSEYDLELNNYSLIYDNGFYAYTSQSKETTPLLKMAIVKGKGVCFDEDLLSLNPKLTEDYLLFSPQPEDCFIDNSYYKISTTNERELLTHNNILALVQSERPLYNVSNKIEYQLLAQNQIYFKQKCRIDNFQQLIDLGSKFDTQGTLITCQLVFACFLFCVIFVIILNELHRCFYKDCGKGCQTAIIIIKEISTYLLAITVIVSYSFMIDLVLLLEEFNQKNCLPDNGQERMNLVYKSLSDASLSLSYSLIINIGIMIIVDFAMTTFLCFKIYKSKFSSYRNPIHFNKNYQNDNNNQNQNPYQDPYLKQQYYQNPAPQYYEQEVNHNQISQQYYIQNQVQDIPQIIQEQKVQENNKDSQNEVIVVQDKEKN</sequence>